<dbReference type="RefSeq" id="WP_205358603.1">
    <property type="nucleotide sequence ID" value="NZ_JADKYB010000010.1"/>
</dbReference>
<sequence>MPRRTRCWRCQREVLWTVTETGRRLAVDPQPSQEGNTAVFRDGAGTYRSRRPTEELPAAPWERMYVPHVATCPKHAEEAPATPPVLPPGVADFTAYRRKAKGR</sequence>
<accession>A0ABS2TUR2</accession>
<evidence type="ECO:0000313" key="3">
    <source>
        <dbReference type="Proteomes" id="UP000749040"/>
    </source>
</evidence>
<evidence type="ECO:0000256" key="1">
    <source>
        <dbReference type="SAM" id="MobiDB-lite"/>
    </source>
</evidence>
<keyword evidence="3" id="KW-1185">Reference proteome</keyword>
<reference evidence="2 3" key="1">
    <citation type="submission" date="2021-01" db="EMBL/GenBank/DDBJ databases">
        <title>Streptomyces acididurans sp. nov., isolated from a peat swamp forest soil.</title>
        <authorList>
            <person name="Chantavorakit T."/>
            <person name="Duangmal K."/>
        </authorList>
    </citation>
    <scope>NUCLEOTIDE SEQUENCE [LARGE SCALE GENOMIC DNA]</scope>
    <source>
        <strain evidence="2 3">KK5PA1</strain>
    </source>
</reference>
<proteinExistence type="predicted"/>
<gene>
    <name evidence="2" type="ORF">ITX44_19660</name>
</gene>
<evidence type="ECO:0000313" key="2">
    <source>
        <dbReference type="EMBL" id="MBM9506731.1"/>
    </source>
</evidence>
<dbReference type="Proteomes" id="UP000749040">
    <property type="component" value="Unassembled WGS sequence"/>
</dbReference>
<protein>
    <submittedName>
        <fullName evidence="2">Uncharacterized protein</fullName>
    </submittedName>
</protein>
<comment type="caution">
    <text evidence="2">The sequence shown here is derived from an EMBL/GenBank/DDBJ whole genome shotgun (WGS) entry which is preliminary data.</text>
</comment>
<feature type="region of interest" description="Disordered" evidence="1">
    <location>
        <begin position="27"/>
        <end position="50"/>
    </location>
</feature>
<organism evidence="2 3">
    <name type="scientific">Actinacidiphila acididurans</name>
    <dbReference type="NCBI Taxonomy" id="2784346"/>
    <lineage>
        <taxon>Bacteria</taxon>
        <taxon>Bacillati</taxon>
        <taxon>Actinomycetota</taxon>
        <taxon>Actinomycetes</taxon>
        <taxon>Kitasatosporales</taxon>
        <taxon>Streptomycetaceae</taxon>
        <taxon>Actinacidiphila</taxon>
    </lineage>
</organism>
<name>A0ABS2TUR2_9ACTN</name>
<dbReference type="EMBL" id="JADKYB010000010">
    <property type="protein sequence ID" value="MBM9506731.1"/>
    <property type="molecule type" value="Genomic_DNA"/>
</dbReference>